<dbReference type="Proteomes" id="UP001162031">
    <property type="component" value="Unassembled WGS sequence"/>
</dbReference>
<dbReference type="AlphaFoldDB" id="A0AAV0SU80"/>
<keyword evidence="2" id="KW-1185">Reference proteome</keyword>
<accession>A0AAV0SU80</accession>
<reference evidence="1" key="1">
    <citation type="submission" date="2022-12" db="EMBL/GenBank/DDBJ databases">
        <authorList>
            <person name="Webb A."/>
        </authorList>
    </citation>
    <scope>NUCLEOTIDE SEQUENCE</scope>
    <source>
        <strain evidence="1">Hp1</strain>
    </source>
</reference>
<protein>
    <submittedName>
        <fullName evidence="1">Uncharacterized protein</fullName>
    </submittedName>
</protein>
<dbReference type="EMBL" id="CANTFL010000004">
    <property type="protein sequence ID" value="CAI5708270.1"/>
    <property type="molecule type" value="Genomic_DNA"/>
</dbReference>
<comment type="caution">
    <text evidence="1">The sequence shown here is derived from an EMBL/GenBank/DDBJ whole genome shotgun (WGS) entry which is preliminary data.</text>
</comment>
<organism evidence="1 2">
    <name type="scientific">Hyaloperonospora brassicae</name>
    <name type="common">Brassica downy mildew</name>
    <name type="synonym">Peronospora brassicae</name>
    <dbReference type="NCBI Taxonomy" id="162125"/>
    <lineage>
        <taxon>Eukaryota</taxon>
        <taxon>Sar</taxon>
        <taxon>Stramenopiles</taxon>
        <taxon>Oomycota</taxon>
        <taxon>Peronosporomycetes</taxon>
        <taxon>Peronosporales</taxon>
        <taxon>Peronosporaceae</taxon>
        <taxon>Hyaloperonospora</taxon>
    </lineage>
</organism>
<proteinExistence type="predicted"/>
<evidence type="ECO:0000313" key="2">
    <source>
        <dbReference type="Proteomes" id="UP001162031"/>
    </source>
</evidence>
<name>A0AAV0SU80_HYABA</name>
<evidence type="ECO:0000313" key="1">
    <source>
        <dbReference type="EMBL" id="CAI5708270.1"/>
    </source>
</evidence>
<sequence length="177" mass="19247">MKTCEEQEISIFFTDEFAAVPLHAIALALDTQAAPCVDLLDNLPAQPGNIAVRFGPETALLDVIDHPEASCGVQAASISGTDSSPPIHSHVNRLLDRIATRSRVEQELTSLSFRRGDAQHANISAKLAARWIFNRGAWNMSTTKKAFSCVSKTMNEDHKVAKVSSGWKLSESCRSPT</sequence>
<gene>
    <name evidence="1" type="ORF">HBR001_LOCUS49</name>
</gene>